<evidence type="ECO:0000313" key="9">
    <source>
        <dbReference type="Proteomes" id="UP000051491"/>
    </source>
</evidence>
<evidence type="ECO:0000256" key="5">
    <source>
        <dbReference type="ARBA" id="ARBA00023316"/>
    </source>
</evidence>
<evidence type="ECO:0000256" key="4">
    <source>
        <dbReference type="ARBA" id="ARBA00022984"/>
    </source>
</evidence>
<dbReference type="InterPro" id="IPR005490">
    <property type="entry name" value="LD_TPept_cat_dom"/>
</dbReference>
<dbReference type="GO" id="GO:0071972">
    <property type="term" value="F:peptidoglycan L,D-transpeptidase activity"/>
    <property type="evidence" value="ECO:0007669"/>
    <property type="project" value="TreeGrafter"/>
</dbReference>
<keyword evidence="4" id="KW-0573">Peptidoglycan synthesis</keyword>
<dbReference type="SUPFAM" id="SSF141523">
    <property type="entry name" value="L,D-transpeptidase catalytic domain-like"/>
    <property type="match status" value="1"/>
</dbReference>
<dbReference type="GO" id="GO:0071555">
    <property type="term" value="P:cell wall organization"/>
    <property type="evidence" value="ECO:0007669"/>
    <property type="project" value="UniProtKB-KW"/>
</dbReference>
<dbReference type="CDD" id="cd16913">
    <property type="entry name" value="YkuD_like"/>
    <property type="match status" value="1"/>
</dbReference>
<dbReference type="OrthoDB" id="177750at2"/>
<feature type="region of interest" description="Disordered" evidence="6">
    <location>
        <begin position="43"/>
        <end position="73"/>
    </location>
</feature>
<proteinExistence type="predicted"/>
<comment type="pathway">
    <text evidence="1">Cell wall biogenesis; peptidoglycan biosynthesis.</text>
</comment>
<keyword evidence="3" id="KW-0133">Cell shape</keyword>
<feature type="domain" description="L,D-TPase catalytic" evidence="7">
    <location>
        <begin position="93"/>
        <end position="230"/>
    </location>
</feature>
<dbReference type="InterPro" id="IPR050979">
    <property type="entry name" value="LD-transpeptidase"/>
</dbReference>
<keyword evidence="5" id="KW-0961">Cell wall biogenesis/degradation</keyword>
<dbReference type="GO" id="GO:0016740">
    <property type="term" value="F:transferase activity"/>
    <property type="evidence" value="ECO:0007669"/>
    <property type="project" value="UniProtKB-KW"/>
</dbReference>
<dbReference type="GO" id="GO:0008360">
    <property type="term" value="P:regulation of cell shape"/>
    <property type="evidence" value="ECO:0007669"/>
    <property type="project" value="UniProtKB-KW"/>
</dbReference>
<organism evidence="8 9">
    <name type="scientific">Ligilactobacillus acidipiscis</name>
    <dbReference type="NCBI Taxonomy" id="89059"/>
    <lineage>
        <taxon>Bacteria</taxon>
        <taxon>Bacillati</taxon>
        <taxon>Bacillota</taxon>
        <taxon>Bacilli</taxon>
        <taxon>Lactobacillales</taxon>
        <taxon>Lactobacillaceae</taxon>
        <taxon>Ligilactobacillus</taxon>
    </lineage>
</organism>
<dbReference type="Proteomes" id="UP000051491">
    <property type="component" value="Unassembled WGS sequence"/>
</dbReference>
<dbReference type="AlphaFoldDB" id="A0A0R2K7L1"/>
<comment type="caution">
    <text evidence="8">The sequence shown here is derived from an EMBL/GenBank/DDBJ whole genome shotgun (WGS) entry which is preliminary data.</text>
</comment>
<dbReference type="GO" id="GO:0005576">
    <property type="term" value="C:extracellular region"/>
    <property type="evidence" value="ECO:0007669"/>
    <property type="project" value="TreeGrafter"/>
</dbReference>
<evidence type="ECO:0000259" key="7">
    <source>
        <dbReference type="Pfam" id="PF03734"/>
    </source>
</evidence>
<protein>
    <recommendedName>
        <fullName evidence="7">L,D-TPase catalytic domain-containing protein</fullName>
    </recommendedName>
</protein>
<evidence type="ECO:0000256" key="2">
    <source>
        <dbReference type="ARBA" id="ARBA00022679"/>
    </source>
</evidence>
<dbReference type="UniPathway" id="UPA00219"/>
<dbReference type="Pfam" id="PF03734">
    <property type="entry name" value="YkuD"/>
    <property type="match status" value="1"/>
</dbReference>
<dbReference type="RefSeq" id="WP_056972290.1">
    <property type="nucleotide sequence ID" value="NZ_JBHUGU010000002.1"/>
</dbReference>
<evidence type="ECO:0000256" key="3">
    <source>
        <dbReference type="ARBA" id="ARBA00022960"/>
    </source>
</evidence>
<accession>A0A0R2K7L1</accession>
<name>A0A0R2K7L1_9LACO</name>
<dbReference type="InterPro" id="IPR038063">
    <property type="entry name" value="Transpep_catalytic_dom"/>
</dbReference>
<sequence length="244" mass="28555">MKNKKWLYWLVALLLVAAAGYSVIHVHKAEQANSVKMAKQASIDKKRDQKIAKQKKDQKQRARKPVDWSKPSLTGEYPDLTPYRHIKKKKDKVWLDVSVRKQRVYVMQGRYILYTMYASIGKNYDGHTQDYQRTPVGDFRLQKEHGPEYYDATKKYGAKYWTSFSGHGVYRFESVPFDKNGKVIEKQAGRLGSQKVTKKHNIKNYGSIRLTVPDAKWLQENIKPHTRVVVHGKKSDKEFLDFLY</sequence>
<dbReference type="PANTHER" id="PTHR30582">
    <property type="entry name" value="L,D-TRANSPEPTIDASE"/>
    <property type="match status" value="1"/>
</dbReference>
<gene>
    <name evidence="8" type="ORF">IV43_GL001284</name>
</gene>
<evidence type="ECO:0000256" key="6">
    <source>
        <dbReference type="SAM" id="MobiDB-lite"/>
    </source>
</evidence>
<dbReference type="PANTHER" id="PTHR30582:SF2">
    <property type="entry name" value="L,D-TRANSPEPTIDASE YCIB-RELATED"/>
    <property type="match status" value="1"/>
</dbReference>
<evidence type="ECO:0000256" key="1">
    <source>
        <dbReference type="ARBA" id="ARBA00004752"/>
    </source>
</evidence>
<dbReference type="GO" id="GO:0018104">
    <property type="term" value="P:peptidoglycan-protein cross-linking"/>
    <property type="evidence" value="ECO:0007669"/>
    <property type="project" value="TreeGrafter"/>
</dbReference>
<dbReference type="EMBL" id="JQBK01000034">
    <property type="protein sequence ID" value="KRN83862.1"/>
    <property type="molecule type" value="Genomic_DNA"/>
</dbReference>
<reference evidence="8 9" key="1">
    <citation type="journal article" date="2015" name="Genome Announc.">
        <title>Expanding the biotechnology potential of lactobacilli through comparative genomics of 213 strains and associated genera.</title>
        <authorList>
            <person name="Sun Z."/>
            <person name="Harris H.M."/>
            <person name="McCann A."/>
            <person name="Guo C."/>
            <person name="Argimon S."/>
            <person name="Zhang W."/>
            <person name="Yang X."/>
            <person name="Jeffery I.B."/>
            <person name="Cooney J.C."/>
            <person name="Kagawa T.F."/>
            <person name="Liu W."/>
            <person name="Song Y."/>
            <person name="Salvetti E."/>
            <person name="Wrobel A."/>
            <person name="Rasinkangas P."/>
            <person name="Parkhill J."/>
            <person name="Rea M.C."/>
            <person name="O'Sullivan O."/>
            <person name="Ritari J."/>
            <person name="Douillard F.P."/>
            <person name="Paul Ross R."/>
            <person name="Yang R."/>
            <person name="Briner A.E."/>
            <person name="Felis G.E."/>
            <person name="de Vos W.M."/>
            <person name="Barrangou R."/>
            <person name="Klaenhammer T.R."/>
            <person name="Caufield P.W."/>
            <person name="Cui Y."/>
            <person name="Zhang H."/>
            <person name="O'Toole P.W."/>
        </authorList>
    </citation>
    <scope>NUCLEOTIDE SEQUENCE [LARGE SCALE GENOMIC DNA]</scope>
    <source>
        <strain evidence="8 9">DSM 15353</strain>
    </source>
</reference>
<dbReference type="Gene3D" id="2.40.440.10">
    <property type="entry name" value="L,D-transpeptidase catalytic domain-like"/>
    <property type="match status" value="1"/>
</dbReference>
<dbReference type="PATRIC" id="fig|89059.3.peg.1382"/>
<dbReference type="STRING" id="89059.LAC1533_1937"/>
<keyword evidence="2" id="KW-0808">Transferase</keyword>
<evidence type="ECO:0000313" key="8">
    <source>
        <dbReference type="EMBL" id="KRN83862.1"/>
    </source>
</evidence>
<feature type="compositionally biased region" description="Basic and acidic residues" evidence="6">
    <location>
        <begin position="43"/>
        <end position="67"/>
    </location>
</feature>